<evidence type="ECO:0000256" key="5">
    <source>
        <dbReference type="PROSITE-ProRule" id="PRU00309"/>
    </source>
</evidence>
<proteinExistence type="predicted"/>
<keyword evidence="8" id="KW-1185">Reference proteome</keyword>
<dbReference type="InterPro" id="IPR038441">
    <property type="entry name" value="THAP_Znf_sf"/>
</dbReference>
<evidence type="ECO:0000256" key="3">
    <source>
        <dbReference type="ARBA" id="ARBA00022833"/>
    </source>
</evidence>
<dbReference type="InterPro" id="IPR006612">
    <property type="entry name" value="THAP_Znf"/>
</dbReference>
<dbReference type="PANTHER" id="PTHR47696">
    <property type="entry name" value="THAP DOMAIN-CONTAINING PROTEIN 2"/>
    <property type="match status" value="1"/>
</dbReference>
<dbReference type="SUPFAM" id="SSF57716">
    <property type="entry name" value="Glucocorticoid receptor-like (DNA-binding domain)"/>
    <property type="match status" value="1"/>
</dbReference>
<evidence type="ECO:0000256" key="4">
    <source>
        <dbReference type="ARBA" id="ARBA00023125"/>
    </source>
</evidence>
<keyword evidence="4 5" id="KW-0238">DNA-binding</keyword>
<evidence type="ECO:0000256" key="1">
    <source>
        <dbReference type="ARBA" id="ARBA00022723"/>
    </source>
</evidence>
<dbReference type="AlphaFoldDB" id="A0A3Q2Q9Y5"/>
<reference evidence="7" key="1">
    <citation type="submission" date="2025-08" db="UniProtKB">
        <authorList>
            <consortium name="Ensembl"/>
        </authorList>
    </citation>
    <scope>IDENTIFICATION</scope>
</reference>
<sequence>VLKCAKKYNCRHFNIDLSGCLFHSRFPKDSTLRKKWELAVQRDGFVATNRSMLCSEPFKEEDFDRTGQIVRLRLNDVIPSIFNFPTSLQKVWFSCCSVCYVYISQIIVGRCLVPLLCLPV</sequence>
<protein>
    <recommendedName>
        <fullName evidence="6">THAP-type domain-containing protein</fullName>
    </recommendedName>
</protein>
<evidence type="ECO:0000256" key="2">
    <source>
        <dbReference type="ARBA" id="ARBA00022771"/>
    </source>
</evidence>
<dbReference type="InterPro" id="IPR026521">
    <property type="entry name" value="THAP2"/>
</dbReference>
<dbReference type="STRING" id="8078.ENSFHEP00000023214"/>
<organism evidence="7 8">
    <name type="scientific">Fundulus heteroclitus</name>
    <name type="common">Killifish</name>
    <name type="synonym">Mummichog</name>
    <dbReference type="NCBI Taxonomy" id="8078"/>
    <lineage>
        <taxon>Eukaryota</taxon>
        <taxon>Metazoa</taxon>
        <taxon>Chordata</taxon>
        <taxon>Craniata</taxon>
        <taxon>Vertebrata</taxon>
        <taxon>Euteleostomi</taxon>
        <taxon>Actinopterygii</taxon>
        <taxon>Neopterygii</taxon>
        <taxon>Teleostei</taxon>
        <taxon>Neoteleostei</taxon>
        <taxon>Acanthomorphata</taxon>
        <taxon>Ovalentaria</taxon>
        <taxon>Atherinomorphae</taxon>
        <taxon>Cyprinodontiformes</taxon>
        <taxon>Fundulidae</taxon>
        <taxon>Fundulus</taxon>
    </lineage>
</organism>
<reference evidence="7" key="2">
    <citation type="submission" date="2025-09" db="UniProtKB">
        <authorList>
            <consortium name="Ensembl"/>
        </authorList>
    </citation>
    <scope>IDENTIFICATION</scope>
</reference>
<evidence type="ECO:0000313" key="8">
    <source>
        <dbReference type="Proteomes" id="UP000265000"/>
    </source>
</evidence>
<evidence type="ECO:0000313" key="7">
    <source>
        <dbReference type="Ensembl" id="ENSFHEP00000023214.1"/>
    </source>
</evidence>
<name>A0A3Q2Q9Y5_FUNHE</name>
<dbReference type="PROSITE" id="PS50950">
    <property type="entry name" value="ZF_THAP"/>
    <property type="match status" value="1"/>
</dbReference>
<feature type="domain" description="THAP-type" evidence="6">
    <location>
        <begin position="1"/>
        <end position="82"/>
    </location>
</feature>
<dbReference type="GeneTree" id="ENSGT00940000165627"/>
<dbReference type="Pfam" id="PF05485">
    <property type="entry name" value="THAP"/>
    <property type="match status" value="1"/>
</dbReference>
<dbReference type="Gene3D" id="6.20.210.20">
    <property type="entry name" value="THAP domain"/>
    <property type="match status" value="1"/>
</dbReference>
<dbReference type="GO" id="GO:0008270">
    <property type="term" value="F:zinc ion binding"/>
    <property type="evidence" value="ECO:0007669"/>
    <property type="project" value="UniProtKB-KW"/>
</dbReference>
<dbReference type="Proteomes" id="UP000265000">
    <property type="component" value="Unplaced"/>
</dbReference>
<dbReference type="GO" id="GO:0003677">
    <property type="term" value="F:DNA binding"/>
    <property type="evidence" value="ECO:0007669"/>
    <property type="project" value="UniProtKB-UniRule"/>
</dbReference>
<dbReference type="PANTHER" id="PTHR47696:SF1">
    <property type="entry name" value="THAP DOMAIN-CONTAINING PROTEIN 2"/>
    <property type="match status" value="1"/>
</dbReference>
<dbReference type="SMART" id="SM00980">
    <property type="entry name" value="THAP"/>
    <property type="match status" value="1"/>
</dbReference>
<dbReference type="Ensembl" id="ENSFHET00000010904.1">
    <property type="protein sequence ID" value="ENSFHEP00000023214.1"/>
    <property type="gene ID" value="ENSFHEG00000004079.1"/>
</dbReference>
<keyword evidence="2 5" id="KW-0863">Zinc-finger</keyword>
<keyword evidence="1" id="KW-0479">Metal-binding</keyword>
<keyword evidence="3" id="KW-0862">Zinc</keyword>
<evidence type="ECO:0000259" key="6">
    <source>
        <dbReference type="PROSITE" id="PS50950"/>
    </source>
</evidence>
<accession>A0A3Q2Q9Y5</accession>